<organism evidence="7 8">
    <name type="scientific">Microbulbifer spongiae</name>
    <dbReference type="NCBI Taxonomy" id="2944933"/>
    <lineage>
        <taxon>Bacteria</taxon>
        <taxon>Pseudomonadati</taxon>
        <taxon>Pseudomonadota</taxon>
        <taxon>Gammaproteobacteria</taxon>
        <taxon>Cellvibrionales</taxon>
        <taxon>Microbulbiferaceae</taxon>
        <taxon>Microbulbifer</taxon>
    </lineage>
</organism>
<evidence type="ECO:0000259" key="5">
    <source>
        <dbReference type="Pfam" id="PF03865"/>
    </source>
</evidence>
<dbReference type="Pfam" id="PF03865">
    <property type="entry name" value="ShlB"/>
    <property type="match status" value="1"/>
</dbReference>
<keyword evidence="1" id="KW-0472">Membrane</keyword>
<dbReference type="Gene3D" id="3.10.20.310">
    <property type="entry name" value="membrane protein fhac"/>
    <property type="match status" value="1"/>
</dbReference>
<gene>
    <name evidence="7" type="ORF">M8T91_16820</name>
</gene>
<proteinExistence type="predicted"/>
<keyword evidence="8" id="KW-1185">Reference proteome</keyword>
<keyword evidence="2" id="KW-0812">Transmembrane</keyword>
<feature type="domain" description="Polypeptide-transport-associated ShlB-type" evidence="6">
    <location>
        <begin position="170"/>
        <end position="220"/>
    </location>
</feature>
<dbReference type="RefSeq" id="WP_301415387.1">
    <property type="nucleotide sequence ID" value="NZ_CP098023.1"/>
</dbReference>
<feature type="domain" description="Haemolysin activator HlyB C-terminal" evidence="5">
    <location>
        <begin position="281"/>
        <end position="592"/>
    </location>
</feature>
<dbReference type="InterPro" id="IPR005565">
    <property type="entry name" value="Hemolysn_activator_HlyB_C"/>
</dbReference>
<dbReference type="PANTHER" id="PTHR34597:SF1">
    <property type="entry name" value="HEME_HEMOPEXIN TRANSPORTER PROTEIN HUXB"/>
    <property type="match status" value="1"/>
</dbReference>
<dbReference type="EMBL" id="CP098023">
    <property type="protein sequence ID" value="WKD49535.1"/>
    <property type="molecule type" value="Genomic_DNA"/>
</dbReference>
<keyword evidence="4" id="KW-0732">Signal</keyword>
<evidence type="ECO:0000313" key="8">
    <source>
        <dbReference type="Proteomes" id="UP001321520"/>
    </source>
</evidence>
<evidence type="ECO:0000313" key="7">
    <source>
        <dbReference type="EMBL" id="WKD49535.1"/>
    </source>
</evidence>
<keyword evidence="1" id="KW-1134">Transmembrane beta strand</keyword>
<dbReference type="Proteomes" id="UP001321520">
    <property type="component" value="Chromosome"/>
</dbReference>
<evidence type="ECO:0000256" key="2">
    <source>
        <dbReference type="ARBA" id="ARBA00022692"/>
    </source>
</evidence>
<feature type="chain" id="PRO_5045741118" evidence="4">
    <location>
        <begin position="27"/>
        <end position="659"/>
    </location>
</feature>
<dbReference type="InterPro" id="IPR051544">
    <property type="entry name" value="TPS_OM_transporter"/>
</dbReference>
<dbReference type="Gene3D" id="2.40.160.50">
    <property type="entry name" value="membrane protein fhac: a member of the omp85/tpsb transporter family"/>
    <property type="match status" value="1"/>
</dbReference>
<dbReference type="InterPro" id="IPR013686">
    <property type="entry name" value="Polypept-transport_assoc_ShlB"/>
</dbReference>
<evidence type="ECO:0000256" key="4">
    <source>
        <dbReference type="SAM" id="SignalP"/>
    </source>
</evidence>
<evidence type="ECO:0000256" key="3">
    <source>
        <dbReference type="ARBA" id="ARBA00023237"/>
    </source>
</evidence>
<feature type="signal peptide" evidence="4">
    <location>
        <begin position="1"/>
        <end position="26"/>
    </location>
</feature>
<dbReference type="Pfam" id="PF08479">
    <property type="entry name" value="POTRA_2"/>
    <property type="match status" value="1"/>
</dbReference>
<protein>
    <submittedName>
        <fullName evidence="7">ShlB/FhaC/HecB family hemolysin secretion/activation protein</fullName>
    </submittedName>
</protein>
<reference evidence="7 8" key="1">
    <citation type="submission" date="2022-05" db="EMBL/GenBank/DDBJ databases">
        <title>Microbulbifer sp. nov., isolated from sponge.</title>
        <authorList>
            <person name="Gao L."/>
        </authorList>
    </citation>
    <scope>NUCLEOTIDE SEQUENCE [LARGE SCALE GENOMIC DNA]</scope>
    <source>
        <strain evidence="7 8">MI-G</strain>
    </source>
</reference>
<keyword evidence="3" id="KW-0998">Cell outer membrane</keyword>
<dbReference type="PANTHER" id="PTHR34597">
    <property type="entry name" value="SLR1661 PROTEIN"/>
    <property type="match status" value="1"/>
</dbReference>
<evidence type="ECO:0000256" key="1">
    <source>
        <dbReference type="ARBA" id="ARBA00022452"/>
    </source>
</evidence>
<sequence length="659" mass="73768">MPGFQKIKLALLVSITFVLPITPGQAQEDNAGFRSRVRDAFDQNTPTVNEPDITKDFLQRTYEAEAPNLNTRIPEISRRNEGPRIAVKKFRFHRLEEYPELGIDREIIEQLAESLRIQFMKEDKRLASGFTLEELEELAGLLDSMKAQLNPQGLGPAELIKLVSVIERQNEDRGLSYADLEEIAAELTGFYRRQGLFLAQVQIPAQDVENGVVTLTVQEGLLGQIVADDNDQYAQGKLVAPFEDQRGNLVNHADIEAGLYLLNDLPALNVTGYFSAGENPGETKLNLKVRDTNRWKASFRVDNHGSLYTGDQRAYATIDWLNPLGIGDALTVGYLKSNPGSNDFVGSELAQLKYSFPLISPRTRVQLSADYNDFSLYDEENENNIINVLDINGLNKRYTFSIDHKFIRSRDFNVTGSLALTDKESDIGGIPGLDRILSFTNDHVYGGEVGFYIDSLSNGFLSMLNIVNTTLQYGEHKNTVEKGRGDRFTKLSLNTNSLIFLPMPFSDDHSRLILKSRAQYSDSNLPGFEQFSLGGANSVRAFSVRDFSADRGGVLSAEWYMSFPDAIDPELFGQRLNDMFQVALIADIGYGYVNNYEAGLKDDWARFSGAGMLFKFNWNDRFSSKVSVAWPLDSGSSIPNLTVGEDQPTVYTDFSVFYN</sequence>
<name>A0ABY9EDV4_9GAMM</name>
<evidence type="ECO:0000259" key="6">
    <source>
        <dbReference type="Pfam" id="PF08479"/>
    </source>
</evidence>
<accession>A0ABY9EDV4</accession>